<feature type="domain" description="EGF-like calcium-binding" evidence="7">
    <location>
        <begin position="72"/>
        <end position="113"/>
    </location>
</feature>
<dbReference type="InterPro" id="IPR052080">
    <property type="entry name" value="vWF_C/EGF_Fibrillin"/>
</dbReference>
<dbReference type="Gene3D" id="2.10.25.10">
    <property type="entry name" value="Laminin"/>
    <property type="match status" value="2"/>
</dbReference>
<keyword evidence="4" id="KW-1015">Disulfide bond</keyword>
<dbReference type="SMART" id="SM00179">
    <property type="entry name" value="EGF_CA"/>
    <property type="match status" value="2"/>
</dbReference>
<comment type="subcellular location">
    <subcellularLocation>
        <location evidence="1">Secreted</location>
    </subcellularLocation>
</comment>
<evidence type="ECO:0000256" key="1">
    <source>
        <dbReference type="ARBA" id="ARBA00004613"/>
    </source>
</evidence>
<evidence type="ECO:0008006" key="11">
    <source>
        <dbReference type="Google" id="ProtNLM"/>
    </source>
</evidence>
<dbReference type="SUPFAM" id="SSF57196">
    <property type="entry name" value="EGF/Laminin"/>
    <property type="match status" value="1"/>
</dbReference>
<dbReference type="GO" id="GO:0005509">
    <property type="term" value="F:calcium ion binding"/>
    <property type="evidence" value="ECO:0007669"/>
    <property type="project" value="InterPro"/>
</dbReference>
<dbReference type="PROSITE" id="PS01187">
    <property type="entry name" value="EGF_CA"/>
    <property type="match status" value="1"/>
</dbReference>
<organism evidence="9 10">
    <name type="scientific">Lymnaea stagnalis</name>
    <name type="common">Great pond snail</name>
    <name type="synonym">Helix stagnalis</name>
    <dbReference type="NCBI Taxonomy" id="6523"/>
    <lineage>
        <taxon>Eukaryota</taxon>
        <taxon>Metazoa</taxon>
        <taxon>Spiralia</taxon>
        <taxon>Lophotrochozoa</taxon>
        <taxon>Mollusca</taxon>
        <taxon>Gastropoda</taxon>
        <taxon>Heterobranchia</taxon>
        <taxon>Euthyneura</taxon>
        <taxon>Panpulmonata</taxon>
        <taxon>Hygrophila</taxon>
        <taxon>Lymnaeoidea</taxon>
        <taxon>Lymnaeidae</taxon>
        <taxon>Lymnaea</taxon>
    </lineage>
</organism>
<gene>
    <name evidence="9" type="ORF">GSLYS_00004879001</name>
</gene>
<keyword evidence="5" id="KW-0325">Glycoprotein</keyword>
<feature type="domain" description="EGF-like" evidence="8">
    <location>
        <begin position="117"/>
        <end position="155"/>
    </location>
</feature>
<keyword evidence="3 6" id="KW-0732">Signal</keyword>
<evidence type="ECO:0000256" key="4">
    <source>
        <dbReference type="ARBA" id="ARBA00023157"/>
    </source>
</evidence>
<comment type="caution">
    <text evidence="9">The sequence shown here is derived from an EMBL/GenBank/DDBJ whole genome shotgun (WGS) entry which is preliminary data.</text>
</comment>
<dbReference type="InterPro" id="IPR018097">
    <property type="entry name" value="EGF_Ca-bd_CS"/>
</dbReference>
<reference evidence="9 10" key="1">
    <citation type="submission" date="2024-04" db="EMBL/GenBank/DDBJ databases">
        <authorList>
            <consortium name="Genoscope - CEA"/>
            <person name="William W."/>
        </authorList>
    </citation>
    <scope>NUCLEOTIDE SEQUENCE [LARGE SCALE GENOMIC DNA]</scope>
</reference>
<protein>
    <recommendedName>
        <fullName evidence="11">EGF-like domain-containing protein</fullName>
    </recommendedName>
</protein>
<dbReference type="InterPro" id="IPR001881">
    <property type="entry name" value="EGF-like_Ca-bd_dom"/>
</dbReference>
<evidence type="ECO:0000313" key="10">
    <source>
        <dbReference type="Proteomes" id="UP001497497"/>
    </source>
</evidence>
<dbReference type="PANTHER" id="PTHR47333:SF4">
    <property type="entry name" value="EGF-LIKE DOMAIN-CONTAINING PROTEIN"/>
    <property type="match status" value="1"/>
</dbReference>
<name>A0AAV2HE70_LYMST</name>
<evidence type="ECO:0000256" key="2">
    <source>
        <dbReference type="ARBA" id="ARBA00022525"/>
    </source>
</evidence>
<keyword evidence="10" id="KW-1185">Reference proteome</keyword>
<evidence type="ECO:0000256" key="5">
    <source>
        <dbReference type="ARBA" id="ARBA00023180"/>
    </source>
</evidence>
<evidence type="ECO:0000256" key="6">
    <source>
        <dbReference type="SAM" id="SignalP"/>
    </source>
</evidence>
<evidence type="ECO:0000259" key="8">
    <source>
        <dbReference type="SMART" id="SM00181"/>
    </source>
</evidence>
<dbReference type="AlphaFoldDB" id="A0AAV2HE70"/>
<dbReference type="GO" id="GO:0005576">
    <property type="term" value="C:extracellular region"/>
    <property type="evidence" value="ECO:0007669"/>
    <property type="project" value="UniProtKB-SubCell"/>
</dbReference>
<evidence type="ECO:0000256" key="3">
    <source>
        <dbReference type="ARBA" id="ARBA00022729"/>
    </source>
</evidence>
<feature type="domain" description="EGF-like calcium-binding" evidence="7">
    <location>
        <begin position="114"/>
        <end position="155"/>
    </location>
</feature>
<dbReference type="EMBL" id="CAXITT010000075">
    <property type="protein sequence ID" value="CAL1530754.1"/>
    <property type="molecule type" value="Genomic_DNA"/>
</dbReference>
<evidence type="ECO:0000313" key="9">
    <source>
        <dbReference type="EMBL" id="CAL1530754.1"/>
    </source>
</evidence>
<dbReference type="Proteomes" id="UP001497497">
    <property type="component" value="Unassembled WGS sequence"/>
</dbReference>
<feature type="signal peptide" evidence="6">
    <location>
        <begin position="1"/>
        <end position="24"/>
    </location>
</feature>
<accession>A0AAV2HE70</accession>
<keyword evidence="2" id="KW-0964">Secreted</keyword>
<feature type="domain" description="EGF-like" evidence="8">
    <location>
        <begin position="27"/>
        <end position="67"/>
    </location>
</feature>
<dbReference type="SMART" id="SM00181">
    <property type="entry name" value="EGF"/>
    <property type="match status" value="3"/>
</dbReference>
<proteinExistence type="predicted"/>
<sequence>MHTSSRMRLLIIVIIGLKYSPSNAQGTCDPLAKQCINGMCQVQSTRQFGCTCNQHYMRDPSNPLVCHPIPPCNLIQGAQQCVNGQCQMLPSGQYGCLCNPGFQVSSTDPNYCEDMNECLMPITGCAPNACTDLVGDYVCTSCAPGFALNQFSKCEVQNQNVPNQAGGFGGGNPFMWAMMMGDFF</sequence>
<dbReference type="PANTHER" id="PTHR47333">
    <property type="entry name" value="VON WILLEBRAND FACTOR C AND EGF DOMAIN-CONTAINING PROTEIN"/>
    <property type="match status" value="1"/>
</dbReference>
<evidence type="ECO:0000259" key="7">
    <source>
        <dbReference type="SMART" id="SM00179"/>
    </source>
</evidence>
<feature type="domain" description="EGF-like" evidence="8">
    <location>
        <begin position="71"/>
        <end position="113"/>
    </location>
</feature>
<dbReference type="InterPro" id="IPR000742">
    <property type="entry name" value="EGF"/>
</dbReference>
<feature type="chain" id="PRO_5043651586" description="EGF-like domain-containing protein" evidence="6">
    <location>
        <begin position="25"/>
        <end position="184"/>
    </location>
</feature>